<dbReference type="SUPFAM" id="SSF51735">
    <property type="entry name" value="NAD(P)-binding Rossmann-fold domains"/>
    <property type="match status" value="1"/>
</dbReference>
<reference evidence="4 5" key="1">
    <citation type="submission" date="2020-03" db="EMBL/GenBank/DDBJ databases">
        <title>Draft Genome Sequence of Cudoniella acicularis.</title>
        <authorList>
            <person name="Buettner E."/>
            <person name="Kellner H."/>
        </authorList>
    </citation>
    <scope>NUCLEOTIDE SEQUENCE [LARGE SCALE GENOMIC DNA]</scope>
    <source>
        <strain evidence="4 5">DSM 108380</strain>
    </source>
</reference>
<dbReference type="Pfam" id="PF00107">
    <property type="entry name" value="ADH_zinc_N"/>
    <property type="match status" value="1"/>
</dbReference>
<dbReference type="InterPro" id="IPR013149">
    <property type="entry name" value="ADH-like_C"/>
</dbReference>
<dbReference type="OrthoDB" id="5407715at2759"/>
<dbReference type="SUPFAM" id="SSF50129">
    <property type="entry name" value="GroES-like"/>
    <property type="match status" value="1"/>
</dbReference>
<protein>
    <submittedName>
        <fullName evidence="4">Uncharacterized protein</fullName>
    </submittedName>
</protein>
<dbReference type="InterPro" id="IPR051397">
    <property type="entry name" value="Zn-ADH-like_protein"/>
</dbReference>
<accession>A0A8H4QY29</accession>
<comment type="caution">
    <text evidence="4">The sequence shown here is derived from an EMBL/GenBank/DDBJ whole genome shotgun (WGS) entry which is preliminary data.</text>
</comment>
<dbReference type="Gene3D" id="3.40.50.720">
    <property type="entry name" value="NAD(P)-binding Rossmann-like Domain"/>
    <property type="match status" value="1"/>
</dbReference>
<sequence>MATDIELPETMRALVLKSPSSEPTIEIVPTPKPAVGSAVVRVLSASVLYYLRDMYLGKRPNSLPKPLIIGTSAIARVVAPGPDATKLRPGDLVFVDIILRSRDDETDVFLAGIHEGFSAGSRKLMTDGYRDWTYAEYCLAPLENLGLLDERRLLGDPGQGGLGYKLEDLNFLTTLLVPYGGLKDIELQAGQTVIVAPATGSFGGAAVLVALAMGARVIAIGRNTTSLANLKKKVPMPDRLETVQVIGDVVADCEELKKFGEIDAYFDIGPPQGYASTHIKSCILALRHGARISLMGGYREDVALPYVRIMQRKMKLYGKWMYERSDIPDLIKLIEHGMLKLGEQGGSQITGRFPLEQWREAWDVAVEEAGFELIFDGFVSFICTIIFHESQTLTSPSLVLFHFPGLDSSRFYLSRGFHPLIRVKNPPPLKNLSADVAKKIAITKVKGVGLNSAISLCLKLFPNCYLALLRSPSIIIPYLYPCKLLTHSQSSHHHFFAHSLQHLLMNVIIYTGPGAVTPSAAHNLAALRRLLFPHYAVTTLDTEALLYQPWSGSCALLVFPEGYESEYTEALGTQGRAKIVKYIKNGGKLLAVGDGVAPACGGEGGLGFYKGGWTGGSEGGEEKSWATVNAGGKVFRLKKAGGFMDAQGIDRNITEIIGIFVEQVADGAVLMLSVIHISSITPSKAQKLKDSWQDLTLPKGKAEYIVDMKNTFRIKTVTSERSVAVNDKSKEALLDIDHSRGSDLCIFVHVQDYPTREETPLFDHNEFYSRLKQLRSISSRQLDGFGNYLINQIVTLEAIEGAPRARILGITRDWAYLRAEEINDQDHGTGKIHDLRPDGNSFDFWKGLVKRKV</sequence>
<dbReference type="InterPro" id="IPR036291">
    <property type="entry name" value="NAD(P)-bd_dom_sf"/>
</dbReference>
<gene>
    <name evidence="4" type="ORF">G7Y89_g14891</name>
</gene>
<dbReference type="InterPro" id="IPR013154">
    <property type="entry name" value="ADH-like_N"/>
</dbReference>
<keyword evidence="5" id="KW-1185">Reference proteome</keyword>
<dbReference type="GO" id="GO:0005739">
    <property type="term" value="C:mitochondrion"/>
    <property type="evidence" value="ECO:0007669"/>
    <property type="project" value="TreeGrafter"/>
</dbReference>
<dbReference type="Gene3D" id="3.90.180.10">
    <property type="entry name" value="Medium-chain alcohol dehydrogenases, catalytic domain"/>
    <property type="match status" value="1"/>
</dbReference>
<name>A0A8H4QY29_9HELO</name>
<evidence type="ECO:0000259" key="3">
    <source>
        <dbReference type="Pfam" id="PF09825"/>
    </source>
</evidence>
<evidence type="ECO:0000313" key="5">
    <source>
        <dbReference type="Proteomes" id="UP000566819"/>
    </source>
</evidence>
<dbReference type="EMBL" id="JAAMPI010002098">
    <property type="protein sequence ID" value="KAF4618412.1"/>
    <property type="molecule type" value="Genomic_DNA"/>
</dbReference>
<dbReference type="AlphaFoldDB" id="A0A8H4QY29"/>
<organism evidence="4 5">
    <name type="scientific">Cudoniella acicularis</name>
    <dbReference type="NCBI Taxonomy" id="354080"/>
    <lineage>
        <taxon>Eukaryota</taxon>
        <taxon>Fungi</taxon>
        <taxon>Dikarya</taxon>
        <taxon>Ascomycota</taxon>
        <taxon>Pezizomycotina</taxon>
        <taxon>Leotiomycetes</taxon>
        <taxon>Helotiales</taxon>
        <taxon>Tricladiaceae</taxon>
        <taxon>Cudoniella</taxon>
    </lineage>
</organism>
<feature type="domain" description="Alcohol dehydrogenase-like C-terminal" evidence="1">
    <location>
        <begin position="203"/>
        <end position="335"/>
    </location>
</feature>
<evidence type="ECO:0000259" key="2">
    <source>
        <dbReference type="Pfam" id="PF08240"/>
    </source>
</evidence>
<dbReference type="Proteomes" id="UP000566819">
    <property type="component" value="Unassembled WGS sequence"/>
</dbReference>
<dbReference type="GO" id="GO:0016491">
    <property type="term" value="F:oxidoreductase activity"/>
    <property type="evidence" value="ECO:0007669"/>
    <property type="project" value="TreeGrafter"/>
</dbReference>
<feature type="domain" description="Alcohol dehydrogenase-like N-terminal" evidence="2">
    <location>
        <begin position="37"/>
        <end position="145"/>
    </location>
</feature>
<dbReference type="Pfam" id="PF09825">
    <property type="entry name" value="BPL_N"/>
    <property type="match status" value="1"/>
</dbReference>
<proteinExistence type="predicted"/>
<dbReference type="InterPro" id="IPR019197">
    <property type="entry name" value="Biotin-prot_ligase_N"/>
</dbReference>
<dbReference type="PANTHER" id="PTHR43677">
    <property type="entry name" value="SHORT-CHAIN DEHYDROGENASE/REDUCTASE"/>
    <property type="match status" value="1"/>
</dbReference>
<dbReference type="InterPro" id="IPR011032">
    <property type="entry name" value="GroES-like_sf"/>
</dbReference>
<evidence type="ECO:0000313" key="4">
    <source>
        <dbReference type="EMBL" id="KAF4618412.1"/>
    </source>
</evidence>
<feature type="domain" description="Biotin-protein ligase N-terminal" evidence="3">
    <location>
        <begin position="505"/>
        <end position="595"/>
    </location>
</feature>
<dbReference type="PANTHER" id="PTHR43677:SF4">
    <property type="entry name" value="QUINONE OXIDOREDUCTASE-LIKE PROTEIN 2"/>
    <property type="match status" value="1"/>
</dbReference>
<evidence type="ECO:0000259" key="1">
    <source>
        <dbReference type="Pfam" id="PF00107"/>
    </source>
</evidence>
<dbReference type="Pfam" id="PF08240">
    <property type="entry name" value="ADH_N"/>
    <property type="match status" value="1"/>
</dbReference>